<dbReference type="AlphaFoldDB" id="A0AA41UFH7"/>
<feature type="compositionally biased region" description="Low complexity" evidence="1">
    <location>
        <begin position="209"/>
        <end position="227"/>
    </location>
</feature>
<dbReference type="GO" id="GO:0016887">
    <property type="term" value="F:ATP hydrolysis activity"/>
    <property type="evidence" value="ECO:0007669"/>
    <property type="project" value="TreeGrafter"/>
</dbReference>
<dbReference type="PANTHER" id="PTHR43384:SF14">
    <property type="entry name" value="ESX-1 SECRETION-ASSOCIATED PROTEIN ESPI"/>
    <property type="match status" value="1"/>
</dbReference>
<dbReference type="SUPFAM" id="SSF52540">
    <property type="entry name" value="P-loop containing nucleoside triphosphate hydrolases"/>
    <property type="match status" value="1"/>
</dbReference>
<evidence type="ECO:0000256" key="1">
    <source>
        <dbReference type="SAM" id="MobiDB-lite"/>
    </source>
</evidence>
<evidence type="ECO:0000313" key="3">
    <source>
        <dbReference type="Proteomes" id="UP001165341"/>
    </source>
</evidence>
<proteinExistence type="predicted"/>
<dbReference type="Proteomes" id="UP001165341">
    <property type="component" value="Unassembled WGS sequence"/>
</dbReference>
<accession>A0AA41UFH7</accession>
<dbReference type="RefSeq" id="WP_243011906.1">
    <property type="nucleotide sequence ID" value="NZ_JALGAR010000002.1"/>
</dbReference>
<feature type="compositionally biased region" description="Basic and acidic residues" evidence="1">
    <location>
        <begin position="164"/>
        <end position="179"/>
    </location>
</feature>
<dbReference type="Gene3D" id="3.40.50.300">
    <property type="entry name" value="P-loop containing nucleotide triphosphate hydrolases"/>
    <property type="match status" value="1"/>
</dbReference>
<dbReference type="GO" id="GO:0009898">
    <property type="term" value="C:cytoplasmic side of plasma membrane"/>
    <property type="evidence" value="ECO:0007669"/>
    <property type="project" value="TreeGrafter"/>
</dbReference>
<dbReference type="InterPro" id="IPR027417">
    <property type="entry name" value="P-loop_NTPase"/>
</dbReference>
<dbReference type="InterPro" id="IPR050625">
    <property type="entry name" value="ParA/MinD_ATPase"/>
</dbReference>
<evidence type="ECO:0000313" key="2">
    <source>
        <dbReference type="EMBL" id="MCI4658132.1"/>
    </source>
</evidence>
<dbReference type="GO" id="GO:0005524">
    <property type="term" value="F:ATP binding"/>
    <property type="evidence" value="ECO:0007669"/>
    <property type="project" value="TreeGrafter"/>
</dbReference>
<reference evidence="2" key="1">
    <citation type="submission" date="2022-03" db="EMBL/GenBank/DDBJ databases">
        <title>Cryobacterium sp. nov. strain ZS14-85, isolated from Antarctic soil.</title>
        <authorList>
            <person name="Li J."/>
            <person name="Niu G."/>
        </authorList>
    </citation>
    <scope>NUCLEOTIDE SEQUENCE</scope>
    <source>
        <strain evidence="2">ZS14-85</strain>
    </source>
</reference>
<dbReference type="PANTHER" id="PTHR43384">
    <property type="entry name" value="SEPTUM SITE-DETERMINING PROTEIN MIND HOMOLOG, CHLOROPLASTIC-RELATED"/>
    <property type="match status" value="1"/>
</dbReference>
<feature type="compositionally biased region" description="Low complexity" evidence="1">
    <location>
        <begin position="182"/>
        <end position="199"/>
    </location>
</feature>
<organism evidence="2 3">
    <name type="scientific">Cryobacterium zhongshanensis</name>
    <dbReference type="NCBI Taxonomy" id="2928153"/>
    <lineage>
        <taxon>Bacteria</taxon>
        <taxon>Bacillati</taxon>
        <taxon>Actinomycetota</taxon>
        <taxon>Actinomycetes</taxon>
        <taxon>Micrococcales</taxon>
        <taxon>Microbacteriaceae</taxon>
        <taxon>Cryobacterium</taxon>
    </lineage>
</organism>
<sequence>MKHEVSVPPRIQATIRSNGTGELIIDGVGQQVTAGDEAGVREEIINRVTDAARELGRPVRLTADDEQGQWPLVVHPDGEVEAAGDFIPAAALSSAALEAEESAAQGKIAKRAMAHTGDRSAAASLAEPMEPIDALEELAELVALGDPLDAAAQSSADEADAESATEREAESHSHSHADADADASVPTAAAPEAATGHDASQPAEPLTGESLSAESLPAESLPAGPRRTPGPPPGLFEDIIFEHGDLDADDDDVEIASGSVAAFRSTPVSASSALLVPAPHATLVAAEDGPNLADFMSSRPAIVAGPALLGWQGTVRRVTGGLVNPSPGRSELARRAAIAAVQRSLSGPRTIVVLNPKGGAHKTTATLLIAATFGIHRGGYTLAWDNNETMGTLGVRAQGAHHTNTAVDLLRDLDDFAYSTSARVGDLDKYVRNQGDARFDALASDLDPAGAASIDDVAFRKLHAALSRFYRILIIDTGNNMRASNWEAAVETADQLVVVSTIREDTAYGAASLLDGLRLKGHGDKVAQAVTVLASPAKTADRALSARLHDHFSQLTRAVVDVPYDPALVAGGPLNIDALAPRTREAWLYATAAIAEGL</sequence>
<dbReference type="EMBL" id="JALGAR010000002">
    <property type="protein sequence ID" value="MCI4658132.1"/>
    <property type="molecule type" value="Genomic_DNA"/>
</dbReference>
<name>A0AA41UFH7_9MICO</name>
<dbReference type="GO" id="GO:0005829">
    <property type="term" value="C:cytosol"/>
    <property type="evidence" value="ECO:0007669"/>
    <property type="project" value="TreeGrafter"/>
</dbReference>
<protein>
    <submittedName>
        <fullName evidence="2">Chromosome partitioning protein</fullName>
    </submittedName>
</protein>
<dbReference type="GO" id="GO:0051782">
    <property type="term" value="P:negative regulation of cell division"/>
    <property type="evidence" value="ECO:0007669"/>
    <property type="project" value="TreeGrafter"/>
</dbReference>
<gene>
    <name evidence="2" type="ORF">MQH31_09975</name>
</gene>
<keyword evidence="3" id="KW-1185">Reference proteome</keyword>
<feature type="region of interest" description="Disordered" evidence="1">
    <location>
        <begin position="151"/>
        <end position="235"/>
    </location>
</feature>
<comment type="caution">
    <text evidence="2">The sequence shown here is derived from an EMBL/GenBank/DDBJ whole genome shotgun (WGS) entry which is preliminary data.</text>
</comment>